<reference evidence="1" key="1">
    <citation type="submission" date="2022-11" db="EMBL/GenBank/DDBJ databases">
        <authorList>
            <person name="Kikuchi T."/>
        </authorList>
    </citation>
    <scope>NUCLEOTIDE SEQUENCE</scope>
    <source>
        <strain evidence="1">PS1010</strain>
    </source>
</reference>
<dbReference type="OrthoDB" id="5788768at2759"/>
<comment type="caution">
    <text evidence="1">The sequence shown here is derived from an EMBL/GenBank/DDBJ whole genome shotgun (WGS) entry which is preliminary data.</text>
</comment>
<accession>A0A9P1N025</accession>
<proteinExistence type="predicted"/>
<organism evidence="1 2">
    <name type="scientific">Caenorhabditis angaria</name>
    <dbReference type="NCBI Taxonomy" id="860376"/>
    <lineage>
        <taxon>Eukaryota</taxon>
        <taxon>Metazoa</taxon>
        <taxon>Ecdysozoa</taxon>
        <taxon>Nematoda</taxon>
        <taxon>Chromadorea</taxon>
        <taxon>Rhabditida</taxon>
        <taxon>Rhabditina</taxon>
        <taxon>Rhabditomorpha</taxon>
        <taxon>Rhabditoidea</taxon>
        <taxon>Rhabditidae</taxon>
        <taxon>Peloderinae</taxon>
        <taxon>Caenorhabditis</taxon>
    </lineage>
</organism>
<keyword evidence="2" id="KW-1185">Reference proteome</keyword>
<dbReference type="Proteomes" id="UP001152747">
    <property type="component" value="Unassembled WGS sequence"/>
</dbReference>
<evidence type="ECO:0000313" key="2">
    <source>
        <dbReference type="Proteomes" id="UP001152747"/>
    </source>
</evidence>
<evidence type="ECO:0000313" key="1">
    <source>
        <dbReference type="EMBL" id="CAI5442990.1"/>
    </source>
</evidence>
<dbReference type="AlphaFoldDB" id="A0A9P1N025"/>
<protein>
    <submittedName>
        <fullName evidence="1">Uncharacterized protein</fullName>
    </submittedName>
</protein>
<dbReference type="EMBL" id="CANHGI010000002">
    <property type="protein sequence ID" value="CAI5442990.1"/>
    <property type="molecule type" value="Genomic_DNA"/>
</dbReference>
<gene>
    <name evidence="1" type="ORF">CAMP_LOCUS5627</name>
</gene>
<name>A0A9P1N025_9PELO</name>
<sequence>MDKFYFPRDKQGCTYLRPWTHKDDTWSFYFVLEKRARVYGRQHQLRNKKIRRNIKKSQSAEPVGILQLYGVVPFWDHNLMELFIGEEIIAFFIEMLQTFHNHFFCQLIDTFLYVSIIRPARFSLQ</sequence>